<dbReference type="EC" id="2.7.11.1" evidence="1"/>
<protein>
    <recommendedName>
        <fullName evidence="1">non-specific serine/threonine protein kinase</fullName>
        <ecNumber evidence="1">2.7.11.1</ecNumber>
    </recommendedName>
</protein>
<feature type="region of interest" description="Disordered" evidence="11">
    <location>
        <begin position="272"/>
        <end position="404"/>
    </location>
</feature>
<evidence type="ECO:0000256" key="5">
    <source>
        <dbReference type="ARBA" id="ARBA00022737"/>
    </source>
</evidence>
<evidence type="ECO:0000256" key="7">
    <source>
        <dbReference type="ARBA" id="ARBA00022777"/>
    </source>
</evidence>
<evidence type="ECO:0000256" key="1">
    <source>
        <dbReference type="ARBA" id="ARBA00012513"/>
    </source>
</evidence>
<dbReference type="PROSITE" id="PS00107">
    <property type="entry name" value="PROTEIN_KINASE_ATP"/>
    <property type="match status" value="1"/>
</dbReference>
<keyword evidence="7 13" id="KW-0418">Kinase</keyword>
<dbReference type="InterPro" id="IPR000719">
    <property type="entry name" value="Prot_kinase_dom"/>
</dbReference>
<gene>
    <name evidence="13" type="ORF">ACFPIH_11700</name>
</gene>
<evidence type="ECO:0000256" key="2">
    <source>
        <dbReference type="ARBA" id="ARBA00022527"/>
    </source>
</evidence>
<dbReference type="InterPro" id="IPR019775">
    <property type="entry name" value="WD40_repeat_CS"/>
</dbReference>
<keyword evidence="2" id="KW-0723">Serine/threonine-protein kinase</keyword>
<evidence type="ECO:0000313" key="14">
    <source>
        <dbReference type="Proteomes" id="UP001595839"/>
    </source>
</evidence>
<keyword evidence="5" id="KW-0677">Repeat</keyword>
<dbReference type="RefSeq" id="WP_381174074.1">
    <property type="nucleotide sequence ID" value="NZ_JBHSFK010000006.1"/>
</dbReference>
<dbReference type="InterPro" id="IPR001680">
    <property type="entry name" value="WD40_rpt"/>
</dbReference>
<dbReference type="PROSITE" id="PS50082">
    <property type="entry name" value="WD_REPEATS_2"/>
    <property type="match status" value="3"/>
</dbReference>
<dbReference type="Pfam" id="PF00400">
    <property type="entry name" value="WD40"/>
    <property type="match status" value="3"/>
</dbReference>
<keyword evidence="6 10" id="KW-0547">Nucleotide-binding</keyword>
<evidence type="ECO:0000256" key="9">
    <source>
        <dbReference type="PROSITE-ProRule" id="PRU00221"/>
    </source>
</evidence>
<feature type="compositionally biased region" description="Polar residues" evidence="11">
    <location>
        <begin position="340"/>
        <end position="349"/>
    </location>
</feature>
<dbReference type="PROSITE" id="PS00108">
    <property type="entry name" value="PROTEIN_KINASE_ST"/>
    <property type="match status" value="1"/>
</dbReference>
<feature type="repeat" description="WD" evidence="9">
    <location>
        <begin position="712"/>
        <end position="753"/>
    </location>
</feature>
<feature type="repeat" description="WD" evidence="9">
    <location>
        <begin position="823"/>
        <end position="865"/>
    </location>
</feature>
<evidence type="ECO:0000256" key="8">
    <source>
        <dbReference type="ARBA" id="ARBA00022840"/>
    </source>
</evidence>
<dbReference type="Proteomes" id="UP001595839">
    <property type="component" value="Unassembled WGS sequence"/>
</dbReference>
<proteinExistence type="predicted"/>
<dbReference type="InterPro" id="IPR011009">
    <property type="entry name" value="Kinase-like_dom_sf"/>
</dbReference>
<reference evidence="14" key="1">
    <citation type="journal article" date="2019" name="Int. J. Syst. Evol. Microbiol.">
        <title>The Global Catalogue of Microorganisms (GCM) 10K type strain sequencing project: providing services to taxonomists for standard genome sequencing and annotation.</title>
        <authorList>
            <consortium name="The Broad Institute Genomics Platform"/>
            <consortium name="The Broad Institute Genome Sequencing Center for Infectious Disease"/>
            <person name="Wu L."/>
            <person name="Ma J."/>
        </authorList>
    </citation>
    <scope>NUCLEOTIDE SEQUENCE [LARGE SCALE GENOMIC DNA]</scope>
    <source>
        <strain evidence="14">CGMCC 4.7177</strain>
    </source>
</reference>
<sequence>MTGTDSSQTGQRLVAGRYRLTEVLGRGGMGVVWQATDELIGRTVAVKELRVPQGLPERERAAFGERALREARTAGRIRHPGVIAIHDLIPDTAQADAAYVVMELVEAPSLATVLERDGALPERRVARLGLRVLEALDAAHAIGLVHRDVKPSNILVLPDDEVKLVDFGIAHALDDTRLTRTGVAGSTGYIAPELFEGEPPTPAVDLWSLGVTLHHAATGSSPFERGSTAATIRAVLHEDPPPLDRHPSLSPVIGALLVRDPDRRMDGREAAVGLRSAVTSARNTAPEPVRQAPRPDEATGRPATWQNRPTGVHARLSNPGRPRARADTTGQASAAGRDTATGSPRQPGSANGGAAAFRRPAAQRANGGSRPATWEDRPTTVRSDTAPARRSTARAQAIGPTTTSTTADDAERYAIYSAKALLNSTFRLVLALLSAWTFWRLFHDLLAWPTPVTVVEVVFLSYLAQAYVSTWWDSFALGIEGILLSAKRGNASVAWEHIDEIVLVPQPHTELTHRDSRTAITLRMAATTPADVRKKSPLRGVDRTGAGSAFAWSMGEVNHSVDELSTAFRAAAPLHVTVASPSEPDVEDLRYHGARRTWPMWLSLLLAGILVATYAFHDDGGPVQLEKTGWDGVVEFSPDGATLASGNSDYGIELWNVATRKRTATLMGQTGKITALRFAPDRKLLAVADDGHYDHTITVWDMPSRAERRTLSVGEDTSVVWLAFSPDSHTLASVNDDRTIVLWDVRSGRKTRTIPQKTSRAFPVEFSAAGLFLSGLDSAKLPHRWYLPTGRPVSPAAGDADWATIAGSTVYILDGSGSIKRVLTGHTGKITDVDPAKDAGQLLATSSEDHTVRIWRADTGKISRKLTLDWDNGRTADAVALSRDGRTLVYGSGSALWIWETGVDA</sequence>
<organism evidence="13 14">
    <name type="scientific">Streptomyces vulcanius</name>
    <dbReference type="NCBI Taxonomy" id="1441876"/>
    <lineage>
        <taxon>Bacteria</taxon>
        <taxon>Bacillati</taxon>
        <taxon>Actinomycetota</taxon>
        <taxon>Actinomycetes</taxon>
        <taxon>Kitasatosporales</taxon>
        <taxon>Streptomycetaceae</taxon>
        <taxon>Streptomyces</taxon>
    </lineage>
</organism>
<dbReference type="InterPro" id="IPR008271">
    <property type="entry name" value="Ser/Thr_kinase_AS"/>
</dbReference>
<dbReference type="EMBL" id="JBHSFK010000006">
    <property type="protein sequence ID" value="MFC4500192.1"/>
    <property type="molecule type" value="Genomic_DNA"/>
</dbReference>
<evidence type="ECO:0000256" key="4">
    <source>
        <dbReference type="ARBA" id="ARBA00022679"/>
    </source>
</evidence>
<dbReference type="InterPro" id="IPR017441">
    <property type="entry name" value="Protein_kinase_ATP_BS"/>
</dbReference>
<dbReference type="GO" id="GO:0016301">
    <property type="term" value="F:kinase activity"/>
    <property type="evidence" value="ECO:0007669"/>
    <property type="project" value="UniProtKB-KW"/>
</dbReference>
<accession>A0ABV9ALB0</accession>
<feature type="repeat" description="WD" evidence="9">
    <location>
        <begin position="634"/>
        <end position="665"/>
    </location>
</feature>
<evidence type="ECO:0000259" key="12">
    <source>
        <dbReference type="PROSITE" id="PS50011"/>
    </source>
</evidence>
<dbReference type="Pfam" id="PF00069">
    <property type="entry name" value="Pkinase"/>
    <property type="match status" value="1"/>
</dbReference>
<dbReference type="InterPro" id="IPR036322">
    <property type="entry name" value="WD40_repeat_dom_sf"/>
</dbReference>
<keyword evidence="8 10" id="KW-0067">ATP-binding</keyword>
<evidence type="ECO:0000256" key="10">
    <source>
        <dbReference type="PROSITE-ProRule" id="PRU10141"/>
    </source>
</evidence>
<dbReference type="PROSITE" id="PS50011">
    <property type="entry name" value="PROTEIN_KINASE_DOM"/>
    <property type="match status" value="1"/>
</dbReference>
<keyword evidence="14" id="KW-1185">Reference proteome</keyword>
<feature type="compositionally biased region" description="Low complexity" evidence="11">
    <location>
        <begin position="352"/>
        <end position="366"/>
    </location>
</feature>
<dbReference type="Gene3D" id="3.30.200.20">
    <property type="entry name" value="Phosphorylase Kinase, domain 1"/>
    <property type="match status" value="1"/>
</dbReference>
<dbReference type="Gene3D" id="1.10.510.10">
    <property type="entry name" value="Transferase(Phosphotransferase) domain 1"/>
    <property type="match status" value="1"/>
</dbReference>
<dbReference type="CDD" id="cd14014">
    <property type="entry name" value="STKc_PknB_like"/>
    <property type="match status" value="1"/>
</dbReference>
<evidence type="ECO:0000256" key="3">
    <source>
        <dbReference type="ARBA" id="ARBA00022574"/>
    </source>
</evidence>
<dbReference type="PANTHER" id="PTHR43289:SF6">
    <property type="entry name" value="SERINE_THREONINE-PROTEIN KINASE NEKL-3"/>
    <property type="match status" value="1"/>
</dbReference>
<dbReference type="PROSITE" id="PS50294">
    <property type="entry name" value="WD_REPEATS_REGION"/>
    <property type="match status" value="2"/>
</dbReference>
<dbReference type="InterPro" id="IPR015943">
    <property type="entry name" value="WD40/YVTN_repeat-like_dom_sf"/>
</dbReference>
<keyword evidence="4" id="KW-0808">Transferase</keyword>
<evidence type="ECO:0000313" key="13">
    <source>
        <dbReference type="EMBL" id="MFC4500192.1"/>
    </source>
</evidence>
<dbReference type="SUPFAM" id="SSF56112">
    <property type="entry name" value="Protein kinase-like (PK-like)"/>
    <property type="match status" value="1"/>
</dbReference>
<dbReference type="PANTHER" id="PTHR43289">
    <property type="entry name" value="MITOGEN-ACTIVATED PROTEIN KINASE KINASE KINASE 20-RELATED"/>
    <property type="match status" value="1"/>
</dbReference>
<dbReference type="SMART" id="SM00220">
    <property type="entry name" value="S_TKc"/>
    <property type="match status" value="1"/>
</dbReference>
<evidence type="ECO:0000256" key="11">
    <source>
        <dbReference type="SAM" id="MobiDB-lite"/>
    </source>
</evidence>
<dbReference type="SUPFAM" id="SSF50978">
    <property type="entry name" value="WD40 repeat-like"/>
    <property type="match status" value="1"/>
</dbReference>
<feature type="binding site" evidence="10">
    <location>
        <position position="47"/>
    </location>
    <ligand>
        <name>ATP</name>
        <dbReference type="ChEBI" id="CHEBI:30616"/>
    </ligand>
</feature>
<dbReference type="PROSITE" id="PS00678">
    <property type="entry name" value="WD_REPEATS_1"/>
    <property type="match status" value="2"/>
</dbReference>
<comment type="caution">
    <text evidence="13">The sequence shown here is derived from an EMBL/GenBank/DDBJ whole genome shotgun (WGS) entry which is preliminary data.</text>
</comment>
<name>A0ABV9ALB0_9ACTN</name>
<dbReference type="SMART" id="SM00320">
    <property type="entry name" value="WD40"/>
    <property type="match status" value="5"/>
</dbReference>
<feature type="domain" description="Protein kinase" evidence="12">
    <location>
        <begin position="18"/>
        <end position="278"/>
    </location>
</feature>
<keyword evidence="3 9" id="KW-0853">WD repeat</keyword>
<evidence type="ECO:0000256" key="6">
    <source>
        <dbReference type="ARBA" id="ARBA00022741"/>
    </source>
</evidence>
<dbReference type="Gene3D" id="2.130.10.10">
    <property type="entry name" value="YVTN repeat-like/Quinoprotein amine dehydrogenase"/>
    <property type="match status" value="2"/>
</dbReference>